<evidence type="ECO:0000313" key="3">
    <source>
        <dbReference type="Proteomes" id="UP000277928"/>
    </source>
</evidence>
<feature type="coiled-coil region" evidence="1">
    <location>
        <begin position="973"/>
        <end position="1021"/>
    </location>
</feature>
<accession>A0A3P6SXQ4</accession>
<feature type="coiled-coil region" evidence="1">
    <location>
        <begin position="910"/>
        <end position="948"/>
    </location>
</feature>
<dbReference type="EMBL" id="UYRX01000125">
    <property type="protein sequence ID" value="VDK74833.1"/>
    <property type="molecule type" value="Genomic_DNA"/>
</dbReference>
<feature type="coiled-coil region" evidence="1">
    <location>
        <begin position="134"/>
        <end position="161"/>
    </location>
</feature>
<feature type="coiled-coil region" evidence="1">
    <location>
        <begin position="232"/>
        <end position="473"/>
    </location>
</feature>
<evidence type="ECO:0000313" key="2">
    <source>
        <dbReference type="EMBL" id="VDK74833.1"/>
    </source>
</evidence>
<feature type="coiled-coil region" evidence="1">
    <location>
        <begin position="590"/>
        <end position="621"/>
    </location>
</feature>
<reference evidence="2 3" key="1">
    <citation type="submission" date="2018-08" db="EMBL/GenBank/DDBJ databases">
        <authorList>
            <person name="Laetsch R D."/>
            <person name="Stevens L."/>
            <person name="Kumar S."/>
            <person name="Blaxter L. M."/>
        </authorList>
    </citation>
    <scope>NUCLEOTIDE SEQUENCE [LARGE SCALE GENOMIC DNA]</scope>
</reference>
<dbReference type="OrthoDB" id="5831249at2759"/>
<protein>
    <submittedName>
        <fullName evidence="2">Uncharacterized protein</fullName>
    </submittedName>
</protein>
<name>A0A3P6SXQ4_LITSI</name>
<feature type="coiled-coil region" evidence="1">
    <location>
        <begin position="509"/>
        <end position="543"/>
    </location>
</feature>
<keyword evidence="1" id="KW-0175">Coiled coil</keyword>
<organism evidence="2 3">
    <name type="scientific">Litomosoides sigmodontis</name>
    <name type="common">Filarial nematode worm</name>
    <dbReference type="NCBI Taxonomy" id="42156"/>
    <lineage>
        <taxon>Eukaryota</taxon>
        <taxon>Metazoa</taxon>
        <taxon>Ecdysozoa</taxon>
        <taxon>Nematoda</taxon>
        <taxon>Chromadorea</taxon>
        <taxon>Rhabditida</taxon>
        <taxon>Spirurina</taxon>
        <taxon>Spiruromorpha</taxon>
        <taxon>Filarioidea</taxon>
        <taxon>Onchocercidae</taxon>
        <taxon>Litomosoides</taxon>
    </lineage>
</organism>
<keyword evidence="3" id="KW-1185">Reference proteome</keyword>
<dbReference type="OMA" id="YESYPGQ"/>
<sequence>MHFYMSASFSFVRGIAGAQMEDCDDGIGSETNSPRHTEGLHENPIMENESVNEMDDLVVSYPSPLVFPTSSTPLRPPTQQICQRVPRISPIERIRSAEFIKSDSKSVLDSSQGEESNAVFSDKHYTKLDLAVMLREKHLECADLEGENERLMQLVEKLENENYYFQNQVSIAKDNAAALAKETEKFKNAAEENEANFMECQHHLRMVERKLAVLENISIDIETDKIPDAETLKKLHDDNMAMREKISELKFEVGLREEAEKNAEIWRKKCDGVEKDMDAINRIKTELEKQLENRGAEIDILNKEKQSCEEKYNKLKNSYDENAAELEELQKQLHVIKEKYRQEQDSKLVGLVQKLEMEKKVWVDEREHLEKEKSVLEKRIEQLTLANDALLSEKQALLKADNNDRKDLAACQEKNEKLTLQNAQLADELEKYRGMDARLEKCLDELTKKDSLIEELNGRFMQSNDSLKKFRDETIYLRRQLSEKAGSKKGSERDWALENKKSLSECEILKEAVTKNQSLMDQIATEKQKNDDLTSLLKEREAELINTRILVDIKGKHIEHLLEEKADLKYENIHLMTVANEVTAKYDTFRNQAEIQYQLETAQLNQIIEEKDERLERLHTRIAFFESYPGHSSICSANANKCIDITIWDALPVDIRLQLCELKKKYQELNAIVYRMMSDPPTTQYANIMKVVENKSTDCCGLASELKSRSDSHIAVCEAGSSIESSLESLTDTPNSKGINETDTLLLILEAVRHAEIRGKLSPNIQQLLEHLLSDIQGGNKSVEQVGEAVSRFFANLDLALRKTLSASDDNRIKCEKLDKLCAEMTSELHEARDELCSALKKCSIYEENIDSLKLQFRCKSAELHGKLKRAFEEVDSLTKQNDILTIAVREAKAMLKRKTDLCLQVPSTIKCIKDELEKAKKDESKMNERLRELCREKEKVKQLLSERELDVVKLEYRLVESTNECTVRASELQHAESKIDELQKRNEYLKRKYDKREGFLEEMEAILRAMKVRCEGLQGTNRLRQHLIEKLKKLLVKLGFNLDNPRLINSRRPIVHEGNAVKLIRKSKMQMQPSHLGRLKIAKIAQRLEKETAKIEELERCQGSDFVHIPFWRSLNAVSVSFAGSRTEKM</sequence>
<evidence type="ECO:0000256" key="1">
    <source>
        <dbReference type="SAM" id="Coils"/>
    </source>
</evidence>
<proteinExistence type="predicted"/>
<dbReference type="Proteomes" id="UP000277928">
    <property type="component" value="Unassembled WGS sequence"/>
</dbReference>
<gene>
    <name evidence="2" type="ORF">NLS_LOCUS2642</name>
</gene>
<dbReference type="STRING" id="42156.A0A3P6SXQ4"/>
<dbReference type="AlphaFoldDB" id="A0A3P6SXQ4"/>